<keyword evidence="2" id="KW-1185">Reference proteome</keyword>
<sequence length="386" mass="44622">MTINCWRKLNAGVSDVSIGGGLLNFTSFHQKRLSPLLHFSEFLILSELRAFFIGGLMDLLRYISENRLTERAIDFFTSQLFFNATSPDDLKYALKAGYDINTVDSSGNNAIFGCRTLEALDFLLSNQVNIHHINKEGQNALFHQKNPEILKKLIEMGLDISHTDVKGYTCIFEHYRDPEVLTELINAGCDINHVDNRRRNILFLPLSPEVLSIAIDAGCNVNLINHEGKGFIEEEYDDELHKIILRHIDKFERRTLRMDFCNTNSVLFLYELSEYGFKIEINKDHFVINSYISDYKDILSTLNCISDIQDVNFYNYDGAPLYKDIDKRIVKWMIRNDFLIDLTKISDDKNYDDILKYKISHEQKEISEHLKPAKNKSTIVKNGGRL</sequence>
<dbReference type="Proteomes" id="UP001139290">
    <property type="component" value="Unassembled WGS sequence"/>
</dbReference>
<evidence type="ECO:0000313" key="2">
    <source>
        <dbReference type="Proteomes" id="UP001139290"/>
    </source>
</evidence>
<proteinExistence type="predicted"/>
<organism evidence="1 2">
    <name type="scientific">Citrobacter meridianamericanus</name>
    <dbReference type="NCBI Taxonomy" id="2894201"/>
    <lineage>
        <taxon>Bacteria</taxon>
        <taxon>Pseudomonadati</taxon>
        <taxon>Pseudomonadota</taxon>
        <taxon>Gammaproteobacteria</taxon>
        <taxon>Enterobacterales</taxon>
        <taxon>Enterobacteriaceae</taxon>
        <taxon>Citrobacter</taxon>
    </lineage>
</organism>
<dbReference type="EMBL" id="JAJJVQ010000006">
    <property type="protein sequence ID" value="MCO5783307.1"/>
    <property type="molecule type" value="Genomic_DNA"/>
</dbReference>
<comment type="caution">
    <text evidence="1">The sequence shown here is derived from an EMBL/GenBank/DDBJ whole genome shotgun (WGS) entry which is preliminary data.</text>
</comment>
<reference evidence="1" key="1">
    <citation type="submission" date="2021-11" db="EMBL/GenBank/DDBJ databases">
        <title>Citrobacter meridianamericanus sp. nov. isolated from soil.</title>
        <authorList>
            <person name="Furlan J.P.R."/>
            <person name="Stehling E.G."/>
        </authorList>
    </citation>
    <scope>NUCLEOTIDE SEQUENCE</scope>
    <source>
        <strain evidence="1">BR102</strain>
    </source>
</reference>
<name>A0ABT1BBQ8_9ENTR</name>
<accession>A0ABT1BBQ8</accession>
<evidence type="ECO:0000313" key="1">
    <source>
        <dbReference type="EMBL" id="MCO5783307.1"/>
    </source>
</evidence>
<dbReference type="InterPro" id="IPR036770">
    <property type="entry name" value="Ankyrin_rpt-contain_sf"/>
</dbReference>
<dbReference type="RefSeq" id="WP_252838691.1">
    <property type="nucleotide sequence ID" value="NZ_JAJJVQ010000006.1"/>
</dbReference>
<dbReference type="Gene3D" id="1.25.40.20">
    <property type="entry name" value="Ankyrin repeat-containing domain"/>
    <property type="match status" value="1"/>
</dbReference>
<protein>
    <submittedName>
        <fullName evidence="1">Ankyrin repeat domain-containing protein</fullName>
    </submittedName>
</protein>
<gene>
    <name evidence="1" type="ORF">LOD26_18560</name>
</gene>
<dbReference type="SUPFAM" id="SSF48403">
    <property type="entry name" value="Ankyrin repeat"/>
    <property type="match status" value="1"/>
</dbReference>